<dbReference type="SMART" id="SM00895">
    <property type="entry name" value="FCD"/>
    <property type="match status" value="1"/>
</dbReference>
<dbReference type="Pfam" id="PF07729">
    <property type="entry name" value="FCD"/>
    <property type="match status" value="1"/>
</dbReference>
<evidence type="ECO:0000259" key="4">
    <source>
        <dbReference type="PROSITE" id="PS50949"/>
    </source>
</evidence>
<gene>
    <name evidence="5" type="ORF">SAMN04487993_1011124</name>
</gene>
<dbReference type="Proteomes" id="UP000199093">
    <property type="component" value="Unassembled WGS sequence"/>
</dbReference>
<evidence type="ECO:0000313" key="6">
    <source>
        <dbReference type="Proteomes" id="UP000199093"/>
    </source>
</evidence>
<proteinExistence type="predicted"/>
<dbReference type="InterPro" id="IPR008920">
    <property type="entry name" value="TF_FadR/GntR_C"/>
</dbReference>
<dbReference type="RefSeq" id="WP_089848055.1">
    <property type="nucleotide sequence ID" value="NZ_FNEJ01000011.1"/>
</dbReference>
<dbReference type="InterPro" id="IPR036390">
    <property type="entry name" value="WH_DNA-bd_sf"/>
</dbReference>
<name>A0A1G8P1P2_9RHOB</name>
<dbReference type="SUPFAM" id="SSF48008">
    <property type="entry name" value="GntR ligand-binding domain-like"/>
    <property type="match status" value="1"/>
</dbReference>
<dbReference type="PANTHER" id="PTHR43537">
    <property type="entry name" value="TRANSCRIPTIONAL REGULATOR, GNTR FAMILY"/>
    <property type="match status" value="1"/>
</dbReference>
<evidence type="ECO:0000256" key="1">
    <source>
        <dbReference type="ARBA" id="ARBA00023015"/>
    </source>
</evidence>
<accession>A0A1G8P1P2</accession>
<dbReference type="AlphaFoldDB" id="A0A1G8P1P2"/>
<dbReference type="EMBL" id="FNEJ01000011">
    <property type="protein sequence ID" value="SDI86461.1"/>
    <property type="molecule type" value="Genomic_DNA"/>
</dbReference>
<evidence type="ECO:0000313" key="5">
    <source>
        <dbReference type="EMBL" id="SDI86461.1"/>
    </source>
</evidence>
<keyword evidence="6" id="KW-1185">Reference proteome</keyword>
<dbReference type="PROSITE" id="PS50949">
    <property type="entry name" value="HTH_GNTR"/>
    <property type="match status" value="1"/>
</dbReference>
<dbReference type="InterPro" id="IPR000524">
    <property type="entry name" value="Tscrpt_reg_HTH_GntR"/>
</dbReference>
<keyword evidence="1" id="KW-0805">Transcription regulation</keyword>
<dbReference type="STRING" id="555512.SAMN04487993_1011124"/>
<keyword evidence="2" id="KW-0238">DNA-binding</keyword>
<dbReference type="SUPFAM" id="SSF46785">
    <property type="entry name" value="Winged helix' DNA-binding domain"/>
    <property type="match status" value="1"/>
</dbReference>
<reference evidence="5 6" key="1">
    <citation type="submission" date="2016-10" db="EMBL/GenBank/DDBJ databases">
        <authorList>
            <person name="de Groot N.N."/>
        </authorList>
    </citation>
    <scope>NUCLEOTIDE SEQUENCE [LARGE SCALE GENOMIC DNA]</scope>
    <source>
        <strain evidence="5 6">DSM 26424</strain>
    </source>
</reference>
<dbReference type="Gene3D" id="1.20.120.530">
    <property type="entry name" value="GntR ligand-binding domain-like"/>
    <property type="match status" value="1"/>
</dbReference>
<dbReference type="InterPro" id="IPR011711">
    <property type="entry name" value="GntR_C"/>
</dbReference>
<keyword evidence="3" id="KW-0804">Transcription</keyword>
<sequence length="212" mass="23879">MTLRDQAYETFTEQLLSRQISLGQFVSQRELVKLTGMPLGAIREMIPRLEADGLIRTVPNRGLQILQVDMGLIRNAFQLRLLLEREAVRNFVTAAPEAELAELRERHLVIRATARQGVTPDLLAEAQAMDWNMHDRMIDALDNDLISGIYRINSIKIRLIRNEDTRMLPELVVSVMDEHLALIEALAARDPAAADAALVAHLTSAKQRAVRL</sequence>
<evidence type="ECO:0000256" key="2">
    <source>
        <dbReference type="ARBA" id="ARBA00023125"/>
    </source>
</evidence>
<dbReference type="InterPro" id="IPR036388">
    <property type="entry name" value="WH-like_DNA-bd_sf"/>
</dbReference>
<protein>
    <submittedName>
        <fullName evidence="5">Transcriptional regulator, GntR family</fullName>
    </submittedName>
</protein>
<feature type="domain" description="HTH gntR-type" evidence="4">
    <location>
        <begin position="1"/>
        <end position="68"/>
    </location>
</feature>
<dbReference type="Gene3D" id="1.10.10.10">
    <property type="entry name" value="Winged helix-like DNA-binding domain superfamily/Winged helix DNA-binding domain"/>
    <property type="match status" value="1"/>
</dbReference>
<dbReference type="GO" id="GO:0003677">
    <property type="term" value="F:DNA binding"/>
    <property type="evidence" value="ECO:0007669"/>
    <property type="project" value="UniProtKB-KW"/>
</dbReference>
<dbReference type="OrthoDB" id="7620579at2"/>
<evidence type="ECO:0000256" key="3">
    <source>
        <dbReference type="ARBA" id="ARBA00023163"/>
    </source>
</evidence>
<organism evidence="5 6">
    <name type="scientific">Salipiger marinus</name>
    <dbReference type="NCBI Taxonomy" id="555512"/>
    <lineage>
        <taxon>Bacteria</taxon>
        <taxon>Pseudomonadati</taxon>
        <taxon>Pseudomonadota</taxon>
        <taxon>Alphaproteobacteria</taxon>
        <taxon>Rhodobacterales</taxon>
        <taxon>Roseobacteraceae</taxon>
        <taxon>Salipiger</taxon>
    </lineage>
</organism>
<dbReference type="GO" id="GO:0003700">
    <property type="term" value="F:DNA-binding transcription factor activity"/>
    <property type="evidence" value="ECO:0007669"/>
    <property type="project" value="InterPro"/>
</dbReference>
<dbReference type="PANTHER" id="PTHR43537:SF45">
    <property type="entry name" value="GNTR FAMILY REGULATORY PROTEIN"/>
    <property type="match status" value="1"/>
</dbReference>